<dbReference type="OrthoDB" id="3269282at2759"/>
<dbReference type="OMA" id="RSCCAQC"/>
<dbReference type="InParanoid" id="G4TB98"/>
<keyword evidence="3" id="KW-1185">Reference proteome</keyword>
<feature type="region of interest" description="Disordered" evidence="1">
    <location>
        <begin position="253"/>
        <end position="328"/>
    </location>
</feature>
<dbReference type="eggNOG" id="ENOG502QZ2S">
    <property type="taxonomic scope" value="Eukaryota"/>
</dbReference>
<protein>
    <submittedName>
        <fullName evidence="2">Uncharacterized protein</fullName>
    </submittedName>
</protein>
<reference evidence="2 3" key="1">
    <citation type="journal article" date="2011" name="PLoS Pathog.">
        <title>Endophytic Life Strategies Decoded by Genome and Transcriptome Analyses of the Mutualistic Root Symbiont Piriformospora indica.</title>
        <authorList>
            <person name="Zuccaro A."/>
            <person name="Lahrmann U."/>
            <person name="Guldener U."/>
            <person name="Langen G."/>
            <person name="Pfiffi S."/>
            <person name="Biedenkopf D."/>
            <person name="Wong P."/>
            <person name="Samans B."/>
            <person name="Grimm C."/>
            <person name="Basiewicz M."/>
            <person name="Murat C."/>
            <person name="Martin F."/>
            <person name="Kogel K.H."/>
        </authorList>
    </citation>
    <scope>NUCLEOTIDE SEQUENCE [LARGE SCALE GENOMIC DNA]</scope>
    <source>
        <strain evidence="2 3">DSM 11827</strain>
    </source>
</reference>
<evidence type="ECO:0000313" key="2">
    <source>
        <dbReference type="EMBL" id="CCA68598.1"/>
    </source>
</evidence>
<comment type="caution">
    <text evidence="2">The sequence shown here is derived from an EMBL/GenBank/DDBJ whole genome shotgun (WGS) entry which is preliminary data.</text>
</comment>
<dbReference type="Proteomes" id="UP000007148">
    <property type="component" value="Unassembled WGS sequence"/>
</dbReference>
<dbReference type="AlphaFoldDB" id="G4TB98"/>
<feature type="region of interest" description="Disordered" evidence="1">
    <location>
        <begin position="185"/>
        <end position="213"/>
    </location>
</feature>
<dbReference type="EMBL" id="CAFZ01000036">
    <property type="protein sequence ID" value="CCA68598.1"/>
    <property type="molecule type" value="Genomic_DNA"/>
</dbReference>
<dbReference type="STRING" id="1109443.G4TB98"/>
<feature type="region of interest" description="Disordered" evidence="1">
    <location>
        <begin position="1"/>
        <end position="21"/>
    </location>
</feature>
<name>G4TB98_SERID</name>
<feature type="compositionally biased region" description="Low complexity" evidence="1">
    <location>
        <begin position="285"/>
        <end position="296"/>
    </location>
</feature>
<accession>G4TB98</accession>
<sequence>MDDGSTLNAAKAHPTIPPTLTATTTATASSRMPMLLPPSPSHRVHFETTCVVIPEVEEQSLLHLEKRSLVLPSWRRQRADDETPPAVITVKVPSISRKHRRLHSAERTAPLQPCLRHSHSVSCSTSDRDTSHPPPSPSASNSHKPSTTRRASLNAMPVDRIPLRECCTACIDSVQKGLEKDYHEHWSKGAQRRRRMSESELAMPSTSTPCSSAFLKTPVKVDEIETRKSKRHPNAPARLPPAMLEHLCADDDESMLFPLPSPRRTPSETPKVATPSGTPPKDGLSPSPRRAPSPNSVAHALSMARLDDTSNTKPLPRLPSTPPRTGRELLAQYPDVDVLPSRRIASESATDTLPSRRPTHALFRTVTPTLRGIW</sequence>
<gene>
    <name evidence="2" type="ORF">PIIN_02463</name>
</gene>
<evidence type="ECO:0000313" key="3">
    <source>
        <dbReference type="Proteomes" id="UP000007148"/>
    </source>
</evidence>
<proteinExistence type="predicted"/>
<organism evidence="2 3">
    <name type="scientific">Serendipita indica (strain DSM 11827)</name>
    <name type="common">Root endophyte fungus</name>
    <name type="synonym">Piriformospora indica</name>
    <dbReference type="NCBI Taxonomy" id="1109443"/>
    <lineage>
        <taxon>Eukaryota</taxon>
        <taxon>Fungi</taxon>
        <taxon>Dikarya</taxon>
        <taxon>Basidiomycota</taxon>
        <taxon>Agaricomycotina</taxon>
        <taxon>Agaricomycetes</taxon>
        <taxon>Sebacinales</taxon>
        <taxon>Serendipitaceae</taxon>
        <taxon>Serendipita</taxon>
    </lineage>
</organism>
<dbReference type="HOGENOM" id="CLU_739903_0_0_1"/>
<evidence type="ECO:0000256" key="1">
    <source>
        <dbReference type="SAM" id="MobiDB-lite"/>
    </source>
</evidence>
<feature type="region of interest" description="Disordered" evidence="1">
    <location>
        <begin position="96"/>
        <end position="151"/>
    </location>
</feature>